<comment type="cofactor">
    <cofactor evidence="4">
        <name>Mg(2+)</name>
        <dbReference type="ChEBI" id="CHEBI:18420"/>
    </cofactor>
    <text evidence="4">Binds 2 magnesium ions per subunit.</text>
</comment>
<dbReference type="PANTHER" id="PTHR11076:SF33">
    <property type="entry name" value="DNA POLYMERASE KAPPA"/>
    <property type="match status" value="1"/>
</dbReference>
<protein>
    <recommendedName>
        <fullName evidence="4">DNA polymerase IV</fullName>
        <shortName evidence="4">Pol IV</shortName>
        <ecNumber evidence="4">2.7.7.7</ecNumber>
    </recommendedName>
</protein>
<dbReference type="InterPro" id="IPR017961">
    <property type="entry name" value="DNA_pol_Y-fam_little_finger"/>
</dbReference>
<dbReference type="HAMAP" id="MF_01113">
    <property type="entry name" value="DNApol_IV"/>
    <property type="match status" value="1"/>
</dbReference>
<dbReference type="RefSeq" id="WP_007577611.1">
    <property type="nucleotide sequence ID" value="NZ_AGUD01000259.1"/>
</dbReference>
<evidence type="ECO:0000313" key="7">
    <source>
        <dbReference type="Proteomes" id="UP000005143"/>
    </source>
</evidence>
<evidence type="ECO:0000259" key="5">
    <source>
        <dbReference type="PROSITE" id="PS50173"/>
    </source>
</evidence>
<dbReference type="InterPro" id="IPR050116">
    <property type="entry name" value="DNA_polymerase-Y"/>
</dbReference>
<evidence type="ECO:0000256" key="2">
    <source>
        <dbReference type="ARBA" id="ARBA00025589"/>
    </source>
</evidence>
<evidence type="ECO:0000256" key="4">
    <source>
        <dbReference type="HAMAP-Rule" id="MF_01113"/>
    </source>
</evidence>
<dbReference type="GO" id="GO:0006281">
    <property type="term" value="P:DNA repair"/>
    <property type="evidence" value="ECO:0007669"/>
    <property type="project" value="UniProtKB-UniRule"/>
</dbReference>
<comment type="catalytic activity">
    <reaction evidence="3 4">
        <text>DNA(n) + a 2'-deoxyribonucleoside 5'-triphosphate = DNA(n+1) + diphosphate</text>
        <dbReference type="Rhea" id="RHEA:22508"/>
        <dbReference type="Rhea" id="RHEA-COMP:17339"/>
        <dbReference type="Rhea" id="RHEA-COMP:17340"/>
        <dbReference type="ChEBI" id="CHEBI:33019"/>
        <dbReference type="ChEBI" id="CHEBI:61560"/>
        <dbReference type="ChEBI" id="CHEBI:173112"/>
        <dbReference type="EC" id="2.7.7.7"/>
    </reaction>
</comment>
<dbReference type="InterPro" id="IPR036775">
    <property type="entry name" value="DNA_pol_Y-fam_lit_finger_sf"/>
</dbReference>
<keyword evidence="4" id="KW-0515">Mutator protein</keyword>
<gene>
    <name evidence="4" type="primary">dinB</name>
    <name evidence="6" type="ORF">PAI11_34800</name>
</gene>
<dbReference type="GO" id="GO:0006261">
    <property type="term" value="P:DNA-templated DNA replication"/>
    <property type="evidence" value="ECO:0007669"/>
    <property type="project" value="UniProtKB-UniRule"/>
</dbReference>
<dbReference type="Proteomes" id="UP000005143">
    <property type="component" value="Unassembled WGS sequence"/>
</dbReference>
<feature type="site" description="Substrate discrimination" evidence="4">
    <location>
        <position position="16"/>
    </location>
</feature>
<keyword evidence="4 6" id="KW-0548">Nucleotidyltransferase</keyword>
<feature type="binding site" evidence="4">
    <location>
        <position position="101"/>
    </location>
    <ligand>
        <name>Mg(2+)</name>
        <dbReference type="ChEBI" id="CHEBI:18420"/>
    </ligand>
</feature>
<dbReference type="PATRIC" id="fig|1097667.3.peg.3452"/>
<dbReference type="Gene3D" id="3.30.1490.100">
    <property type="entry name" value="DNA polymerase, Y-family, little finger domain"/>
    <property type="match status" value="1"/>
</dbReference>
<dbReference type="GO" id="GO:0005829">
    <property type="term" value="C:cytosol"/>
    <property type="evidence" value="ECO:0007669"/>
    <property type="project" value="TreeGrafter"/>
</dbReference>
<feature type="binding site" evidence="4">
    <location>
        <position position="11"/>
    </location>
    <ligand>
        <name>Mg(2+)</name>
        <dbReference type="ChEBI" id="CHEBI:18420"/>
    </ligand>
</feature>
<dbReference type="Gene3D" id="3.30.70.270">
    <property type="match status" value="1"/>
</dbReference>
<dbReference type="SUPFAM" id="SSF56672">
    <property type="entry name" value="DNA/RNA polymerases"/>
    <property type="match status" value="1"/>
</dbReference>
<feature type="active site" evidence="4">
    <location>
        <position position="102"/>
    </location>
</feature>
<dbReference type="EC" id="2.7.7.7" evidence="4"/>
<keyword evidence="4" id="KW-0963">Cytoplasm</keyword>
<dbReference type="GO" id="GO:0042276">
    <property type="term" value="P:error-prone translesion synthesis"/>
    <property type="evidence" value="ECO:0007669"/>
    <property type="project" value="TreeGrafter"/>
</dbReference>
<dbReference type="AlphaFoldDB" id="H0E9G1"/>
<dbReference type="GO" id="GO:0003684">
    <property type="term" value="F:damaged DNA binding"/>
    <property type="evidence" value="ECO:0007669"/>
    <property type="project" value="InterPro"/>
</dbReference>
<evidence type="ECO:0000256" key="3">
    <source>
        <dbReference type="ARBA" id="ARBA00049244"/>
    </source>
</evidence>
<keyword evidence="7" id="KW-1185">Reference proteome</keyword>
<comment type="function">
    <text evidence="2 4">Poorly processive, error-prone DNA polymerase involved in untargeted mutagenesis. Copies undamaged DNA at stalled replication forks, which arise in vivo from mismatched or misaligned primer ends. These misaligned primers can be extended by PolIV. Exhibits no 3'-5' exonuclease (proofreading) activity. May be involved in translesional synthesis, in conjunction with the beta clamp from PolIII.</text>
</comment>
<accession>H0E9G1</accession>
<keyword evidence="4" id="KW-0479">Metal-binding</keyword>
<dbReference type="Gene3D" id="3.40.1170.60">
    <property type="match status" value="1"/>
</dbReference>
<keyword evidence="4 6" id="KW-0808">Transferase</keyword>
<feature type="domain" description="UmuC" evidence="5">
    <location>
        <begin position="7"/>
        <end position="183"/>
    </location>
</feature>
<proteinExistence type="inferred from homology"/>
<comment type="caution">
    <text evidence="6">The sequence shown here is derived from an EMBL/GenBank/DDBJ whole genome shotgun (WGS) entry which is preliminary data.</text>
</comment>
<dbReference type="InterPro" id="IPR043502">
    <property type="entry name" value="DNA/RNA_pol_sf"/>
</dbReference>
<keyword evidence="4" id="KW-0235">DNA replication</keyword>
<dbReference type="GO" id="GO:0003887">
    <property type="term" value="F:DNA-directed DNA polymerase activity"/>
    <property type="evidence" value="ECO:0007669"/>
    <property type="project" value="UniProtKB-UniRule"/>
</dbReference>
<dbReference type="InterPro" id="IPR022880">
    <property type="entry name" value="DNApol_IV"/>
</dbReference>
<dbReference type="GO" id="GO:0000287">
    <property type="term" value="F:magnesium ion binding"/>
    <property type="evidence" value="ECO:0007669"/>
    <property type="project" value="UniProtKB-UniRule"/>
</dbReference>
<dbReference type="PANTHER" id="PTHR11076">
    <property type="entry name" value="DNA REPAIR POLYMERASE UMUC / TRANSFERASE FAMILY MEMBER"/>
    <property type="match status" value="1"/>
</dbReference>
<comment type="similarity">
    <text evidence="1 4">Belongs to the DNA polymerase type-Y family.</text>
</comment>
<comment type="subunit">
    <text evidence="4">Monomer.</text>
</comment>
<comment type="subcellular location">
    <subcellularLocation>
        <location evidence="4">Cytoplasm</location>
    </subcellularLocation>
</comment>
<keyword evidence="4" id="KW-0234">DNA repair</keyword>
<dbReference type="Gene3D" id="1.10.150.20">
    <property type="entry name" value="5' to 3' exonuclease, C-terminal subdomain"/>
    <property type="match status" value="1"/>
</dbReference>
<keyword evidence="4" id="KW-0239">DNA-directed DNA polymerase</keyword>
<sequence length="427" mass="44627">MTAARSILHADLDAFFASVEQRDDPSLRGRPVAVGPGVVMAASYEARQRGVRSGMGVAGARRRCPGLVVVPSRFGAYLEASRRVFAVLDAIAPDVEPLSVDEAFLDVTGLERICGTPEAIAHRLRAAVREQVGLPISVGGGSTTQIAKLASGAAKPDGVRVVAPGTELAFLHPLPVERIWGCGPATAAKLRASGIATVAQIATIPEPALARIVGKAAARSLAAIAWNQEGRPLRPGRGRRSFGTQSAVRIAAGATERLDAQAIALTERVTRRMRSAGREGRTVVLRLRFEDYTRLSRAVTLPRPTAATAAVLAAFRGLLAAARDLTERRDLTLVGIAVTNLVAATPRQLELPFDEGAGAALDAVVDAVRDRFGAGALRRATLLGGEPGLSAWSLADADNDEIGNARDLRAAGARRGQVTGGLGDRAP</sequence>
<keyword evidence="4" id="KW-0460">Magnesium</keyword>
<evidence type="ECO:0000256" key="1">
    <source>
        <dbReference type="ARBA" id="ARBA00010945"/>
    </source>
</evidence>
<reference evidence="6 7" key="1">
    <citation type="journal article" date="2013" name="Biodegradation">
        <title>Quantitative proteomic analysis of ibuprofen-degrading Patulibacter sp. strain I11.</title>
        <authorList>
            <person name="Almeida B."/>
            <person name="Kjeldal H."/>
            <person name="Lolas I."/>
            <person name="Knudsen A.D."/>
            <person name="Carvalho G."/>
            <person name="Nielsen K.L."/>
            <person name="Barreto Crespo M.T."/>
            <person name="Stensballe A."/>
            <person name="Nielsen J.L."/>
        </authorList>
    </citation>
    <scope>NUCLEOTIDE SEQUENCE [LARGE SCALE GENOMIC DNA]</scope>
    <source>
        <strain evidence="6 7">I11</strain>
    </source>
</reference>
<dbReference type="Pfam" id="PF00817">
    <property type="entry name" value="IMS"/>
    <property type="match status" value="1"/>
</dbReference>
<dbReference type="GO" id="GO:0009432">
    <property type="term" value="P:SOS response"/>
    <property type="evidence" value="ECO:0007669"/>
    <property type="project" value="TreeGrafter"/>
</dbReference>
<organism evidence="6 7">
    <name type="scientific">Patulibacter medicamentivorans</name>
    <dbReference type="NCBI Taxonomy" id="1097667"/>
    <lineage>
        <taxon>Bacteria</taxon>
        <taxon>Bacillati</taxon>
        <taxon>Actinomycetota</taxon>
        <taxon>Thermoleophilia</taxon>
        <taxon>Solirubrobacterales</taxon>
        <taxon>Patulibacteraceae</taxon>
        <taxon>Patulibacter</taxon>
    </lineage>
</organism>
<dbReference type="PROSITE" id="PS50173">
    <property type="entry name" value="UMUC"/>
    <property type="match status" value="1"/>
</dbReference>
<dbReference type="Pfam" id="PF11799">
    <property type="entry name" value="IMS_C"/>
    <property type="match status" value="1"/>
</dbReference>
<keyword evidence="4" id="KW-0238">DNA-binding</keyword>
<dbReference type="CDD" id="cd03586">
    <property type="entry name" value="PolY_Pol_IV_kappa"/>
    <property type="match status" value="1"/>
</dbReference>
<keyword evidence="4" id="KW-0227">DNA damage</keyword>
<dbReference type="EMBL" id="AGUD01000259">
    <property type="protein sequence ID" value="EHN09694.1"/>
    <property type="molecule type" value="Genomic_DNA"/>
</dbReference>
<dbReference type="OrthoDB" id="9808813at2"/>
<dbReference type="SUPFAM" id="SSF100879">
    <property type="entry name" value="Lesion bypass DNA polymerase (Y-family), little finger domain"/>
    <property type="match status" value="1"/>
</dbReference>
<name>H0E9G1_9ACTN</name>
<dbReference type="NCBIfam" id="NF003015">
    <property type="entry name" value="PRK03858.1"/>
    <property type="match status" value="1"/>
</dbReference>
<dbReference type="NCBIfam" id="NF002677">
    <property type="entry name" value="PRK02406.1"/>
    <property type="match status" value="1"/>
</dbReference>
<evidence type="ECO:0000313" key="6">
    <source>
        <dbReference type="EMBL" id="EHN09694.1"/>
    </source>
</evidence>
<dbReference type="InterPro" id="IPR043128">
    <property type="entry name" value="Rev_trsase/Diguanyl_cyclase"/>
</dbReference>
<dbReference type="InterPro" id="IPR001126">
    <property type="entry name" value="UmuC"/>
</dbReference>